<organism evidence="1 2">
    <name type="scientific">Pistacia integerrima</name>
    <dbReference type="NCBI Taxonomy" id="434235"/>
    <lineage>
        <taxon>Eukaryota</taxon>
        <taxon>Viridiplantae</taxon>
        <taxon>Streptophyta</taxon>
        <taxon>Embryophyta</taxon>
        <taxon>Tracheophyta</taxon>
        <taxon>Spermatophyta</taxon>
        <taxon>Magnoliopsida</taxon>
        <taxon>eudicotyledons</taxon>
        <taxon>Gunneridae</taxon>
        <taxon>Pentapetalae</taxon>
        <taxon>rosids</taxon>
        <taxon>malvids</taxon>
        <taxon>Sapindales</taxon>
        <taxon>Anacardiaceae</taxon>
        <taxon>Pistacia</taxon>
    </lineage>
</organism>
<comment type="caution">
    <text evidence="1">The sequence shown here is derived from an EMBL/GenBank/DDBJ whole genome shotgun (WGS) entry which is preliminary data.</text>
</comment>
<dbReference type="Proteomes" id="UP001163603">
    <property type="component" value="Chromosome 14"/>
</dbReference>
<evidence type="ECO:0000313" key="2">
    <source>
        <dbReference type="Proteomes" id="UP001163603"/>
    </source>
</evidence>
<accession>A0ACC0X8X0</accession>
<protein>
    <submittedName>
        <fullName evidence="1">Uncharacterized protein</fullName>
    </submittedName>
</protein>
<gene>
    <name evidence="1" type="ORF">Pint_34034</name>
</gene>
<sequence length="351" mass="41153">MEEKMKNLKILETRQGFHFPHDVVHDILSKVSAKSLIRFKCVCKLWFTTISESTFEEIHLQQQMSKIMIINHVDNSKTYCVEEEGIIPGKHVVGLKSNNLLLYEDSLLNCKRLYVYDTFTQRHKLLPCITFRHGCSFVYDASTQIYKVVVFRDEFYGSTSNTRRLTCCIYSLDYERWLEDEEWRQLKAPVSQILVSCTSPKFLKGILYWLSRRSAVTNGLDVAFIQPLEIATEKYQEIIKLPYLNYSLHGFNNINLSEIKGLLCLMNPASVFEFDIWVLKDSIRSLWIKLHTISLVTMVDRPSWLGNFHGEEFSPCLVLEGCNNKLTYILFQSYGRELHWHKIDHRRIDIA</sequence>
<evidence type="ECO:0000313" key="1">
    <source>
        <dbReference type="EMBL" id="KAJ0011292.1"/>
    </source>
</evidence>
<reference evidence="2" key="1">
    <citation type="journal article" date="2023" name="G3 (Bethesda)">
        <title>Genome assembly and association tests identify interacting loci associated with vigor, precocity, and sex in interspecific pistachio rootstocks.</title>
        <authorList>
            <person name="Palmer W."/>
            <person name="Jacygrad E."/>
            <person name="Sagayaradj S."/>
            <person name="Cavanaugh K."/>
            <person name="Han R."/>
            <person name="Bertier L."/>
            <person name="Beede B."/>
            <person name="Kafkas S."/>
            <person name="Golino D."/>
            <person name="Preece J."/>
            <person name="Michelmore R."/>
        </authorList>
    </citation>
    <scope>NUCLEOTIDE SEQUENCE [LARGE SCALE GENOMIC DNA]</scope>
</reference>
<dbReference type="EMBL" id="CM047749">
    <property type="protein sequence ID" value="KAJ0011292.1"/>
    <property type="molecule type" value="Genomic_DNA"/>
</dbReference>
<proteinExistence type="predicted"/>
<name>A0ACC0X8X0_9ROSI</name>
<keyword evidence="2" id="KW-1185">Reference proteome</keyword>